<comment type="similarity">
    <text evidence="4">Belongs to the cytochrome c oxidase IV family.</text>
</comment>
<keyword evidence="6" id="KW-0812">Transmembrane</keyword>
<evidence type="ECO:0000256" key="7">
    <source>
        <dbReference type="ARBA" id="ARBA00022792"/>
    </source>
</evidence>
<keyword evidence="10" id="KW-0809">Transit peptide</keyword>
<evidence type="ECO:0000256" key="9">
    <source>
        <dbReference type="ARBA" id="ARBA00022857"/>
    </source>
</evidence>
<dbReference type="GO" id="GO:0070189">
    <property type="term" value="P:kynurenine metabolic process"/>
    <property type="evidence" value="ECO:0007669"/>
    <property type="project" value="TreeGrafter"/>
</dbReference>
<keyword evidence="13" id="KW-0503">Monooxygenase</keyword>
<evidence type="ECO:0000256" key="4">
    <source>
        <dbReference type="ARBA" id="ARBA00008135"/>
    </source>
</evidence>
<keyword evidence="12" id="KW-0560">Oxidoreductase</keyword>
<dbReference type="PANTHER" id="PTHR46028:SF2">
    <property type="entry name" value="KYNURENINE 3-MONOOXYGENASE"/>
    <property type="match status" value="1"/>
</dbReference>
<dbReference type="OrthoDB" id="10053569at2759"/>
<accession>A0A2A9P2U5</accession>
<keyword evidence="14" id="KW-0496">Mitochondrion</keyword>
<dbReference type="InterPro" id="IPR004203">
    <property type="entry name" value="Cyt_c_oxidase_su4_fam"/>
</dbReference>
<evidence type="ECO:0000256" key="3">
    <source>
        <dbReference type="ARBA" id="ARBA00004673"/>
    </source>
</evidence>
<evidence type="ECO:0000313" key="20">
    <source>
        <dbReference type="Proteomes" id="UP000037136"/>
    </source>
</evidence>
<dbReference type="Gene3D" id="1.10.442.10">
    <property type="entry name" value="Cytochrome c oxidase subunit IV"/>
    <property type="match status" value="1"/>
</dbReference>
<sequence length="559" mass="63010">METPQKTVVIGAGPVGSLAALYAAQRGHQVEVYELRPDLRKQGIIPLNFTKSINLAVSERGIKAMQFAGHPTLLETVMDSTIPMRGRMIHGQSAAGALYEYSQDYDVKGRVIYAIDRSGLNSRLLDVLDSMPNVRLFFNHKLTGADFRTCRAWLEARDQTESSNGRPKEIEIRFDLMIGADGAHSAVRYHIMKFSRMDYRQEYVDTLWCEFKVEPKPSMPNDPSANFQISSKHLHIWPGKHFMFIAIPSKDGSFTCTLFLPSKQFADLEADPSALPTFFDEHFPGVSGLIPREMSSLSPRLIRRHHRRRCPRHGPFLWARDERWDGGCQRFQALKEYSEIFPSQLQQRTLFRDCSTKSASSARLKPIAPAITPIEFTRPVMDLLRCSKLFRPQLFSLSLERLTLSSPLSSVASRASSTHAISKPTLANIEKRWEGMPLQEQADLWMALRDRMKGDWNELTIQEKKAAYWIAFGPHGPRAVDPPGTNASVAWGVAKGLAVSLVLFAIIRSFAKPEPHTMTREYQEAANEMLKRQKADPITGISSEGYTGRGQIQSPPKGH</sequence>
<evidence type="ECO:0000256" key="17">
    <source>
        <dbReference type="SAM" id="MobiDB-lite"/>
    </source>
</evidence>
<dbReference type="GO" id="GO:0005741">
    <property type="term" value="C:mitochondrial outer membrane"/>
    <property type="evidence" value="ECO:0007669"/>
    <property type="project" value="TreeGrafter"/>
</dbReference>
<keyword evidence="7" id="KW-0999">Mitochondrion inner membrane</keyword>
<feature type="region of interest" description="Disordered" evidence="17">
    <location>
        <begin position="536"/>
        <end position="559"/>
    </location>
</feature>
<dbReference type="Proteomes" id="UP000037136">
    <property type="component" value="Unassembled WGS sequence"/>
</dbReference>
<keyword evidence="5" id="KW-0285">Flavoprotein</keyword>
<dbReference type="InterPro" id="IPR002938">
    <property type="entry name" value="FAD-bd"/>
</dbReference>
<evidence type="ECO:0000256" key="10">
    <source>
        <dbReference type="ARBA" id="ARBA00022946"/>
    </source>
</evidence>
<dbReference type="GO" id="GO:0004502">
    <property type="term" value="F:kynurenine 3-monooxygenase activity"/>
    <property type="evidence" value="ECO:0007669"/>
    <property type="project" value="TreeGrafter"/>
</dbReference>
<evidence type="ECO:0000256" key="15">
    <source>
        <dbReference type="ARBA" id="ARBA00023136"/>
    </source>
</evidence>
<evidence type="ECO:0000256" key="11">
    <source>
        <dbReference type="ARBA" id="ARBA00022989"/>
    </source>
</evidence>
<evidence type="ECO:0000256" key="16">
    <source>
        <dbReference type="ARBA" id="ARBA00081365"/>
    </source>
</evidence>
<evidence type="ECO:0000256" key="2">
    <source>
        <dbReference type="ARBA" id="ARBA00004434"/>
    </source>
</evidence>
<dbReference type="PANTHER" id="PTHR46028">
    <property type="entry name" value="KYNURENINE 3-MONOOXYGENASE"/>
    <property type="match status" value="1"/>
</dbReference>
<comment type="subcellular location">
    <subcellularLocation>
        <location evidence="2">Mitochondrion inner membrane</location>
        <topology evidence="2">Single-pass membrane protein</topology>
    </subcellularLocation>
</comment>
<evidence type="ECO:0000256" key="8">
    <source>
        <dbReference type="ARBA" id="ARBA00022827"/>
    </source>
</evidence>
<dbReference type="FunFam" id="1.10.442.10:FF:000002">
    <property type="entry name" value="Cytochrome c oxidase subunit V"/>
    <property type="match status" value="1"/>
</dbReference>
<dbReference type="Gene3D" id="3.50.50.60">
    <property type="entry name" value="FAD/NAD(P)-binding domain"/>
    <property type="match status" value="1"/>
</dbReference>
<proteinExistence type="inferred from homology"/>
<dbReference type="GO" id="GO:0006123">
    <property type="term" value="P:mitochondrial electron transport, cytochrome c to oxygen"/>
    <property type="evidence" value="ECO:0007669"/>
    <property type="project" value="InterPro"/>
</dbReference>
<dbReference type="SUPFAM" id="SSF51905">
    <property type="entry name" value="FAD/NAD(P)-binding domain"/>
    <property type="match status" value="1"/>
</dbReference>
<dbReference type="Pfam" id="PF02936">
    <property type="entry name" value="COX4"/>
    <property type="match status" value="1"/>
</dbReference>
<evidence type="ECO:0000256" key="6">
    <source>
        <dbReference type="ARBA" id="ARBA00022692"/>
    </source>
</evidence>
<organism evidence="19 20">
    <name type="scientific">Ophiocordyceps unilateralis</name>
    <name type="common">Zombie-ant fungus</name>
    <name type="synonym">Torrubia unilateralis</name>
    <dbReference type="NCBI Taxonomy" id="268505"/>
    <lineage>
        <taxon>Eukaryota</taxon>
        <taxon>Fungi</taxon>
        <taxon>Dikarya</taxon>
        <taxon>Ascomycota</taxon>
        <taxon>Pezizomycotina</taxon>
        <taxon>Sordariomycetes</taxon>
        <taxon>Hypocreomycetidae</taxon>
        <taxon>Hypocreales</taxon>
        <taxon>Ophiocordycipitaceae</taxon>
        <taxon>Ophiocordyceps</taxon>
    </lineage>
</organism>
<reference evidence="19 20" key="2">
    <citation type="journal article" date="2017" name="Sci. Rep.">
        <title>Ant-infecting Ophiocordyceps genomes reveal a high diversity of potential behavioral manipulation genes and a possible major role for enterotoxins.</title>
        <authorList>
            <person name="de Bekker C."/>
            <person name="Ohm R.A."/>
            <person name="Evans H.C."/>
            <person name="Brachmann A."/>
            <person name="Hughes D.P."/>
        </authorList>
    </citation>
    <scope>NUCLEOTIDE SEQUENCE [LARGE SCALE GENOMIC DNA]</scope>
    <source>
        <strain evidence="19 20">SC16a</strain>
    </source>
</reference>
<gene>
    <name evidence="19" type="ORF">XA68_18163</name>
</gene>
<feature type="compositionally biased region" description="Polar residues" evidence="17">
    <location>
        <begin position="540"/>
        <end position="559"/>
    </location>
</feature>
<evidence type="ECO:0000256" key="1">
    <source>
        <dbReference type="ARBA" id="ARBA00001974"/>
    </source>
</evidence>
<comment type="pathway">
    <text evidence="3">Energy metabolism; oxidative phosphorylation.</text>
</comment>
<feature type="domain" description="FAD-binding" evidence="18">
    <location>
        <begin position="7"/>
        <end position="218"/>
    </location>
</feature>
<dbReference type="Pfam" id="PF01494">
    <property type="entry name" value="FAD_binding_3"/>
    <property type="match status" value="1"/>
</dbReference>
<evidence type="ECO:0000256" key="13">
    <source>
        <dbReference type="ARBA" id="ARBA00023033"/>
    </source>
</evidence>
<dbReference type="GO" id="GO:0071949">
    <property type="term" value="F:FAD binding"/>
    <property type="evidence" value="ECO:0007669"/>
    <property type="project" value="InterPro"/>
</dbReference>
<name>A0A2A9P2U5_OPHUN</name>
<dbReference type="STRING" id="268505.A0A2A9P2U5"/>
<dbReference type="EMBL" id="LAZP02000887">
    <property type="protein sequence ID" value="PFH55494.1"/>
    <property type="molecule type" value="Genomic_DNA"/>
</dbReference>
<dbReference type="GO" id="GO:0005743">
    <property type="term" value="C:mitochondrial inner membrane"/>
    <property type="evidence" value="ECO:0007669"/>
    <property type="project" value="UniProtKB-SubCell"/>
</dbReference>
<dbReference type="SUPFAM" id="SSF81406">
    <property type="entry name" value="Mitochondrial cytochrome c oxidase subunit IV"/>
    <property type="match status" value="1"/>
</dbReference>
<keyword evidence="11" id="KW-1133">Transmembrane helix</keyword>
<evidence type="ECO:0000256" key="14">
    <source>
        <dbReference type="ARBA" id="ARBA00023128"/>
    </source>
</evidence>
<evidence type="ECO:0000256" key="12">
    <source>
        <dbReference type="ARBA" id="ARBA00023002"/>
    </source>
</evidence>
<comment type="caution">
    <text evidence="19">The sequence shown here is derived from an EMBL/GenBank/DDBJ whole genome shotgun (WGS) entry which is preliminary data.</text>
</comment>
<dbReference type="InterPro" id="IPR036639">
    <property type="entry name" value="Cyt_c_oxidase_su4_sf"/>
</dbReference>
<dbReference type="CDD" id="cd00922">
    <property type="entry name" value="Cyt_c_Oxidase_IV"/>
    <property type="match status" value="1"/>
</dbReference>
<evidence type="ECO:0000313" key="19">
    <source>
        <dbReference type="EMBL" id="PFH55494.1"/>
    </source>
</evidence>
<protein>
    <recommendedName>
        <fullName evidence="16">Cytochrome c oxidase polypeptide V</fullName>
    </recommendedName>
</protein>
<evidence type="ECO:0000259" key="18">
    <source>
        <dbReference type="Pfam" id="PF01494"/>
    </source>
</evidence>
<evidence type="ECO:0000256" key="5">
    <source>
        <dbReference type="ARBA" id="ARBA00022630"/>
    </source>
</evidence>
<reference evidence="19 20" key="1">
    <citation type="journal article" date="2015" name="BMC Genomics">
        <title>Gene expression during zombie ant biting behavior reflects the complexity underlying fungal parasitic behavioral manipulation.</title>
        <authorList>
            <person name="de Bekker C."/>
            <person name="Ohm R.A."/>
            <person name="Loreto R.G."/>
            <person name="Sebastian A."/>
            <person name="Albert I."/>
            <person name="Merrow M."/>
            <person name="Brachmann A."/>
            <person name="Hughes D.P."/>
        </authorList>
    </citation>
    <scope>NUCLEOTIDE SEQUENCE [LARGE SCALE GENOMIC DNA]</scope>
    <source>
        <strain evidence="19 20">SC16a</strain>
    </source>
</reference>
<keyword evidence="9" id="KW-0521">NADP</keyword>
<dbReference type="AlphaFoldDB" id="A0A2A9P2U5"/>
<keyword evidence="20" id="KW-1185">Reference proteome</keyword>
<dbReference type="GO" id="GO:0045277">
    <property type="term" value="C:respiratory chain complex IV"/>
    <property type="evidence" value="ECO:0007669"/>
    <property type="project" value="InterPro"/>
</dbReference>
<dbReference type="PRINTS" id="PR00420">
    <property type="entry name" value="RNGMNOXGNASE"/>
</dbReference>
<comment type="cofactor">
    <cofactor evidence="1">
        <name>FAD</name>
        <dbReference type="ChEBI" id="CHEBI:57692"/>
    </cofactor>
</comment>
<keyword evidence="15" id="KW-0472">Membrane</keyword>
<keyword evidence="8" id="KW-0274">FAD</keyword>
<dbReference type="InterPro" id="IPR036188">
    <property type="entry name" value="FAD/NAD-bd_sf"/>
</dbReference>